<dbReference type="InterPro" id="IPR035901">
    <property type="entry name" value="GIY-YIG_endonuc_sf"/>
</dbReference>
<evidence type="ECO:0000259" key="1">
    <source>
        <dbReference type="PROSITE" id="PS50164"/>
    </source>
</evidence>
<evidence type="ECO:0000313" key="2">
    <source>
        <dbReference type="EMBL" id="QHT03843.1"/>
    </source>
</evidence>
<proteinExistence type="predicted"/>
<accession>A0A6C0CHQ6</accession>
<reference evidence="2" key="1">
    <citation type="journal article" date="2020" name="Nature">
        <title>Giant virus diversity and host interactions through global metagenomics.</title>
        <authorList>
            <person name="Schulz F."/>
            <person name="Roux S."/>
            <person name="Paez-Espino D."/>
            <person name="Jungbluth S."/>
            <person name="Walsh D.A."/>
            <person name="Denef V.J."/>
            <person name="McMahon K.D."/>
            <person name="Konstantinidis K.T."/>
            <person name="Eloe-Fadrosh E.A."/>
            <person name="Kyrpides N.C."/>
            <person name="Woyke T."/>
        </authorList>
    </citation>
    <scope>NUCLEOTIDE SEQUENCE</scope>
    <source>
        <strain evidence="2">GVMAG-M-3300021120-1</strain>
    </source>
</reference>
<dbReference type="Pfam" id="PF01541">
    <property type="entry name" value="GIY-YIG"/>
    <property type="match status" value="1"/>
</dbReference>
<feature type="domain" description="GIY-YIG" evidence="1">
    <location>
        <begin position="1"/>
        <end position="94"/>
    </location>
</feature>
<dbReference type="EMBL" id="MN739418">
    <property type="protein sequence ID" value="QHT03843.1"/>
    <property type="molecule type" value="Genomic_DNA"/>
</dbReference>
<dbReference type="SMART" id="SM00465">
    <property type="entry name" value="GIYc"/>
    <property type="match status" value="1"/>
</dbReference>
<dbReference type="InterPro" id="IPR000305">
    <property type="entry name" value="GIY-YIG_endonuc"/>
</dbReference>
<dbReference type="PROSITE" id="PS50164">
    <property type="entry name" value="GIY_YIG"/>
    <property type="match status" value="1"/>
</dbReference>
<name>A0A6C0CHQ6_9ZZZZ</name>
<dbReference type="AlphaFoldDB" id="A0A6C0CHQ6"/>
<sequence length="186" mass="22154">MPSWVYMIISKNNDEKIYIGSTTGKYFCLRKGGHTRPSTTKSGRQPQLYGYITDNGGWECFRFEILKEYENIAKKELLTIEKEYIQTFKPLCNKQRPIRTCQEILENNKNKSRLHRQRHPEYLQKNKERQSHKDYVKKRCSTIIECECGGRYTLQNKTNHFSRNIHKEYENKKDKTTLNSEISSSE</sequence>
<dbReference type="SUPFAM" id="SSF82771">
    <property type="entry name" value="GIY-YIG endonuclease"/>
    <property type="match status" value="1"/>
</dbReference>
<protein>
    <recommendedName>
        <fullName evidence="1">GIY-YIG domain-containing protein</fullName>
    </recommendedName>
</protein>
<organism evidence="2">
    <name type="scientific">viral metagenome</name>
    <dbReference type="NCBI Taxonomy" id="1070528"/>
    <lineage>
        <taxon>unclassified sequences</taxon>
        <taxon>metagenomes</taxon>
        <taxon>organismal metagenomes</taxon>
    </lineage>
</organism>